<dbReference type="Proteomes" id="UP001066276">
    <property type="component" value="Chromosome 3_1"/>
</dbReference>
<accession>A0AAV7UIA7</accession>
<dbReference type="EMBL" id="JANPWB010000005">
    <property type="protein sequence ID" value="KAJ1187358.1"/>
    <property type="molecule type" value="Genomic_DNA"/>
</dbReference>
<feature type="region of interest" description="Disordered" evidence="1">
    <location>
        <begin position="53"/>
        <end position="85"/>
    </location>
</feature>
<proteinExistence type="predicted"/>
<keyword evidence="3" id="KW-1185">Reference proteome</keyword>
<name>A0AAV7UIA7_PLEWA</name>
<feature type="compositionally biased region" description="Basic and acidic residues" evidence="1">
    <location>
        <begin position="53"/>
        <end position="68"/>
    </location>
</feature>
<evidence type="ECO:0000313" key="2">
    <source>
        <dbReference type="EMBL" id="KAJ1187358.1"/>
    </source>
</evidence>
<dbReference type="AlphaFoldDB" id="A0AAV7UIA7"/>
<organism evidence="2 3">
    <name type="scientific">Pleurodeles waltl</name>
    <name type="common">Iberian ribbed newt</name>
    <dbReference type="NCBI Taxonomy" id="8319"/>
    <lineage>
        <taxon>Eukaryota</taxon>
        <taxon>Metazoa</taxon>
        <taxon>Chordata</taxon>
        <taxon>Craniata</taxon>
        <taxon>Vertebrata</taxon>
        <taxon>Euteleostomi</taxon>
        <taxon>Amphibia</taxon>
        <taxon>Batrachia</taxon>
        <taxon>Caudata</taxon>
        <taxon>Salamandroidea</taxon>
        <taxon>Salamandridae</taxon>
        <taxon>Pleurodelinae</taxon>
        <taxon>Pleurodeles</taxon>
    </lineage>
</organism>
<comment type="caution">
    <text evidence="2">The sequence shown here is derived from an EMBL/GenBank/DDBJ whole genome shotgun (WGS) entry which is preliminary data.</text>
</comment>
<protein>
    <submittedName>
        <fullName evidence="2">Uncharacterized protein</fullName>
    </submittedName>
</protein>
<gene>
    <name evidence="2" type="ORF">NDU88_004134</name>
</gene>
<evidence type="ECO:0000256" key="1">
    <source>
        <dbReference type="SAM" id="MobiDB-lite"/>
    </source>
</evidence>
<sequence length="85" mass="9653">MLCRHAPDIRLPLPNLSHPGPYHEELSWYRQSRAPLIHVTRLLTSRPIRIEGSRDVRGRQETQKESGAGRRYSAVLSPAPRGPCC</sequence>
<evidence type="ECO:0000313" key="3">
    <source>
        <dbReference type="Proteomes" id="UP001066276"/>
    </source>
</evidence>
<reference evidence="2" key="1">
    <citation type="journal article" date="2022" name="bioRxiv">
        <title>Sequencing and chromosome-scale assembly of the giantPleurodeles waltlgenome.</title>
        <authorList>
            <person name="Brown T."/>
            <person name="Elewa A."/>
            <person name="Iarovenko S."/>
            <person name="Subramanian E."/>
            <person name="Araus A.J."/>
            <person name="Petzold A."/>
            <person name="Susuki M."/>
            <person name="Suzuki K.-i.T."/>
            <person name="Hayashi T."/>
            <person name="Toyoda A."/>
            <person name="Oliveira C."/>
            <person name="Osipova E."/>
            <person name="Leigh N.D."/>
            <person name="Simon A."/>
            <person name="Yun M.H."/>
        </authorList>
    </citation>
    <scope>NUCLEOTIDE SEQUENCE</scope>
    <source>
        <strain evidence="2">20211129_DDA</strain>
        <tissue evidence="2">Liver</tissue>
    </source>
</reference>